<feature type="non-terminal residue" evidence="3">
    <location>
        <position position="937"/>
    </location>
</feature>
<feature type="compositionally biased region" description="Polar residues" evidence="2">
    <location>
        <begin position="29"/>
        <end position="45"/>
    </location>
</feature>
<sequence length="937" mass="103897">AMTSLGARVDIQSPLENKRLNLIPVGRQLQRTPPNKTPKSQTSHLSEGPAIKDEEDSQNVWQDETMCPSVEEERKSYRRSSITPVSVNMGNADPEAFVQGMQGYQWTDTDLEFVYQAKQQKQAQQLKQELSEVEKTLQAETQRLETAIASRDKLQSELSKTLSCDLLLQLCKSVLSRSRTPDQLEGLGVKVLLSMLNLQDIQQVVCEEKAQISSFEREAQELREKEEKAMKEIDTCQKKISILQANVDGLKVELIELKTQLSEKEALMVSQVPAKSSKASRRAKPSTKTLASEQDTAEESKTAPKKKAPKKTTSKKTSKKNTSPEEMAPNEMPAQVNTPVETDPKKKSRKVKFSNVGEVHEKGQKGSIMAKTSTMALKDKAQKKSALKESKENEMVPLEMADKEMAEKGKTAPKKKALKNTTSKKTAKKDVEVLQVKSPEEAAPEEAAPEEAAPEEAAPEELAPEVLPPKVRAQVLEKDCKGSRTAKPSSTMVTEGFLKKTALRKRGEKQTAQIETDEKGKTARNVKVPKKATSRKTAEKEMAPDEMASQVKILNENVLVRMASKMMTSKKTDEVEMSLMETAMKVKAPEEMSLETTAPTVKASKLKAPKKTTSRTTADMKMTAEVTVEGAMVTKKMTSKIRAPKKTTSKQKDLKELDMQEMATDENALKETVIKKGLEEASKKETSGKNKVKKETDPEETASEKMALKEVDEETTSTKSVRKKTAARVKAPKEMPEKEVLKETVSRKRASKEKAPKQKAEKNPSEDEIHLDEHFIQPPETEKNSSNAAQAPGKAQKAVKPPKSPVESNPEAVRRSKRNTVNNQTRSNTIPEKATRMSAVPLYFRTRQQFSADDSSTKMTLTKTGPVKQFCSSQDVGLAAKNRLGKSWEKSGEPDGTESTPSSGTLKLGGGDSTLQLYSCNRKGQKWQDAWLLCFVR</sequence>
<keyword evidence="4" id="KW-1185">Reference proteome</keyword>
<dbReference type="AlphaFoldDB" id="A0AAE0PXK6"/>
<gene>
    <name evidence="3" type="ORF">QTP70_025314</name>
</gene>
<name>A0AAE0PXK6_9TELE</name>
<feature type="compositionally biased region" description="Basic and acidic residues" evidence="2">
    <location>
        <begin position="731"/>
        <end position="783"/>
    </location>
</feature>
<accession>A0AAE0PXK6</accession>
<feature type="compositionally biased region" description="Basic and acidic residues" evidence="2">
    <location>
        <begin position="377"/>
        <end position="410"/>
    </location>
</feature>
<protein>
    <submittedName>
        <fullName evidence="3">Uncharacterized protein</fullName>
    </submittedName>
</protein>
<feature type="compositionally biased region" description="Basic residues" evidence="2">
    <location>
        <begin position="604"/>
        <end position="613"/>
    </location>
</feature>
<feature type="coiled-coil region" evidence="1">
    <location>
        <begin position="116"/>
        <end position="157"/>
    </location>
</feature>
<evidence type="ECO:0000256" key="1">
    <source>
        <dbReference type="SAM" id="Coils"/>
    </source>
</evidence>
<dbReference type="Proteomes" id="UP001274896">
    <property type="component" value="Unassembled WGS sequence"/>
</dbReference>
<proteinExistence type="predicted"/>
<organism evidence="3 4">
    <name type="scientific">Hemibagrus guttatus</name>
    <dbReference type="NCBI Taxonomy" id="175788"/>
    <lineage>
        <taxon>Eukaryota</taxon>
        <taxon>Metazoa</taxon>
        <taxon>Chordata</taxon>
        <taxon>Craniata</taxon>
        <taxon>Vertebrata</taxon>
        <taxon>Euteleostomi</taxon>
        <taxon>Actinopterygii</taxon>
        <taxon>Neopterygii</taxon>
        <taxon>Teleostei</taxon>
        <taxon>Ostariophysi</taxon>
        <taxon>Siluriformes</taxon>
        <taxon>Bagridae</taxon>
        <taxon>Hemibagrus</taxon>
    </lineage>
</organism>
<dbReference type="EMBL" id="JAUCMX010000026">
    <property type="protein sequence ID" value="KAK3510009.1"/>
    <property type="molecule type" value="Genomic_DNA"/>
</dbReference>
<feature type="compositionally biased region" description="Polar residues" evidence="2">
    <location>
        <begin position="819"/>
        <end position="830"/>
    </location>
</feature>
<feature type="region of interest" description="Disordered" evidence="2">
    <location>
        <begin position="882"/>
        <end position="910"/>
    </location>
</feature>
<feature type="compositionally biased region" description="Acidic residues" evidence="2">
    <location>
        <begin position="442"/>
        <end position="463"/>
    </location>
</feature>
<reference evidence="3" key="1">
    <citation type="submission" date="2023-06" db="EMBL/GenBank/DDBJ databases">
        <title>Male Hemibagrus guttatus genome.</title>
        <authorList>
            <person name="Bian C."/>
        </authorList>
    </citation>
    <scope>NUCLEOTIDE SEQUENCE</scope>
    <source>
        <strain evidence="3">Male_cb2023</strain>
        <tissue evidence="3">Muscle</tissue>
    </source>
</reference>
<feature type="compositionally biased region" description="Basic residues" evidence="2">
    <location>
        <begin position="522"/>
        <end position="534"/>
    </location>
</feature>
<feature type="region of interest" description="Disordered" evidence="2">
    <location>
        <begin position="586"/>
        <end position="841"/>
    </location>
</feature>
<evidence type="ECO:0000313" key="4">
    <source>
        <dbReference type="Proteomes" id="UP001274896"/>
    </source>
</evidence>
<feature type="region of interest" description="Disordered" evidence="2">
    <location>
        <begin position="269"/>
        <end position="548"/>
    </location>
</feature>
<feature type="coiled-coil region" evidence="1">
    <location>
        <begin position="212"/>
        <end position="267"/>
    </location>
</feature>
<evidence type="ECO:0000313" key="3">
    <source>
        <dbReference type="EMBL" id="KAK3510009.1"/>
    </source>
</evidence>
<feature type="compositionally biased region" description="Basic residues" evidence="2">
    <location>
        <begin position="303"/>
        <end position="319"/>
    </location>
</feature>
<feature type="compositionally biased region" description="Basic residues" evidence="2">
    <location>
        <begin position="637"/>
        <end position="649"/>
    </location>
</feature>
<keyword evidence="1" id="KW-0175">Coiled coil</keyword>
<evidence type="ECO:0000256" key="2">
    <source>
        <dbReference type="SAM" id="MobiDB-lite"/>
    </source>
</evidence>
<feature type="compositionally biased region" description="Basic and acidic residues" evidence="2">
    <location>
        <begin position="667"/>
        <end position="710"/>
    </location>
</feature>
<comment type="caution">
    <text evidence="3">The sequence shown here is derived from an EMBL/GenBank/DDBJ whole genome shotgun (WGS) entry which is preliminary data.</text>
</comment>
<feature type="region of interest" description="Disordered" evidence="2">
    <location>
        <begin position="1"/>
        <end position="60"/>
    </location>
</feature>